<protein>
    <submittedName>
        <fullName evidence="4">Peptidase, M16 family</fullName>
    </submittedName>
</protein>
<keyword evidence="5" id="KW-1185">Reference proteome</keyword>
<dbReference type="KEGG" id="camu:CA2015_0456"/>
<dbReference type="EMBL" id="CP012040">
    <property type="protein sequence ID" value="AKP49926.1"/>
    <property type="molecule type" value="Genomic_DNA"/>
</dbReference>
<dbReference type="InterPro" id="IPR011249">
    <property type="entry name" value="Metalloenz_LuxS/M16"/>
</dbReference>
<dbReference type="InterPro" id="IPR050361">
    <property type="entry name" value="MPP/UQCRC_Complex"/>
</dbReference>
<dbReference type="InterPro" id="IPR007863">
    <property type="entry name" value="Peptidase_M16_C"/>
</dbReference>
<gene>
    <name evidence="4" type="ORF">CA2015_0456</name>
</gene>
<evidence type="ECO:0000259" key="2">
    <source>
        <dbReference type="Pfam" id="PF00675"/>
    </source>
</evidence>
<sequence>MLFLFFGKKGMTYQIKAFENGIRVVHQEVTSTRLVHCGFILDIGSRDETEEQVGLAHFWEHMAFKGTKKRKAFHILNRLDSVGGELNAYTTKEKICFYATVLQQHWNKAADLLCDITFNSTFPPKQIEKERQVILEEMSMYRDSPDDALQDEFDSLLFPNHSLGYNILGTENSVKNFTQEDFINFIAQHMDTSRIVVSVVGNISFKKALNRLSPLLSNIPSSTSSVRRPPSLHYKPETIAFHKDITQANCALGKPAFSIDDPRRFKLHLLNNILGGPSMNSRLNMALREKHGLVYSIESVYQAFTDTGFIGIYYGTEEKAAEKARKIVLKEIHRICTKKLGSMQLHMGKEQAIGQMAMAEENYAGLMLVYGKTLLDKGKIERLEDIFSSIRSATAEELMELANEIYDVDKFSFLTYLPKQL</sequence>
<proteinExistence type="inferred from homology"/>
<dbReference type="Gene3D" id="3.30.830.10">
    <property type="entry name" value="Metalloenzyme, LuxS/M16 peptidase-like"/>
    <property type="match status" value="2"/>
</dbReference>
<dbReference type="Proteomes" id="UP000036520">
    <property type="component" value="Chromosome"/>
</dbReference>
<evidence type="ECO:0000313" key="4">
    <source>
        <dbReference type="EMBL" id="AKP49926.1"/>
    </source>
</evidence>
<dbReference type="PATRIC" id="fig|320787.5.peg.510"/>
<reference evidence="4 5" key="1">
    <citation type="submission" date="2015-07" db="EMBL/GenBank/DDBJ databases">
        <authorList>
            <person name="Kim K.M."/>
        </authorList>
    </citation>
    <scope>NUCLEOTIDE SEQUENCE [LARGE SCALE GENOMIC DNA]</scope>
    <source>
        <strain evidence="4 5">KCTC 12363</strain>
    </source>
</reference>
<dbReference type="PANTHER" id="PTHR11851">
    <property type="entry name" value="METALLOPROTEASE"/>
    <property type="match status" value="1"/>
</dbReference>
<evidence type="ECO:0000256" key="1">
    <source>
        <dbReference type="ARBA" id="ARBA00007261"/>
    </source>
</evidence>
<dbReference type="InterPro" id="IPR011765">
    <property type="entry name" value="Pept_M16_N"/>
</dbReference>
<dbReference type="GO" id="GO:0046872">
    <property type="term" value="F:metal ion binding"/>
    <property type="evidence" value="ECO:0007669"/>
    <property type="project" value="InterPro"/>
</dbReference>
<dbReference type="Pfam" id="PF05193">
    <property type="entry name" value="Peptidase_M16_C"/>
    <property type="match status" value="1"/>
</dbReference>
<dbReference type="STRING" id="320787.CA2015_0456"/>
<dbReference type="Pfam" id="PF00675">
    <property type="entry name" value="Peptidase_M16"/>
    <property type="match status" value="1"/>
</dbReference>
<evidence type="ECO:0000259" key="3">
    <source>
        <dbReference type="Pfam" id="PF05193"/>
    </source>
</evidence>
<comment type="similarity">
    <text evidence="1">Belongs to the peptidase M16 family.</text>
</comment>
<evidence type="ECO:0000313" key="5">
    <source>
        <dbReference type="Proteomes" id="UP000036520"/>
    </source>
</evidence>
<dbReference type="SUPFAM" id="SSF63411">
    <property type="entry name" value="LuxS/MPP-like metallohydrolase"/>
    <property type="match status" value="2"/>
</dbReference>
<dbReference type="AlphaFoldDB" id="A0A0H4P669"/>
<organism evidence="4 5">
    <name type="scientific">Cyclobacterium amurskyense</name>
    <dbReference type="NCBI Taxonomy" id="320787"/>
    <lineage>
        <taxon>Bacteria</taxon>
        <taxon>Pseudomonadati</taxon>
        <taxon>Bacteroidota</taxon>
        <taxon>Cytophagia</taxon>
        <taxon>Cytophagales</taxon>
        <taxon>Cyclobacteriaceae</taxon>
        <taxon>Cyclobacterium</taxon>
    </lineage>
</organism>
<name>A0A0H4P669_9BACT</name>
<feature type="domain" description="Peptidase M16 C-terminal" evidence="3">
    <location>
        <begin position="176"/>
        <end position="342"/>
    </location>
</feature>
<accession>A0A0H4P669</accession>
<dbReference type="PANTHER" id="PTHR11851:SF49">
    <property type="entry name" value="MITOCHONDRIAL-PROCESSING PEPTIDASE SUBUNIT ALPHA"/>
    <property type="match status" value="1"/>
</dbReference>
<feature type="domain" description="Peptidase M16 N-terminal" evidence="2">
    <location>
        <begin position="23"/>
        <end position="170"/>
    </location>
</feature>